<reference evidence="2 3" key="1">
    <citation type="submission" date="2019-05" db="EMBL/GenBank/DDBJ databases">
        <title>Pseudomonas sp. SC006 isolated from lettuce that can produce HBGAs.</title>
        <authorList>
            <person name="Wang D."/>
            <person name="Liao N."/>
            <person name="Liu D."/>
            <person name="Zhang Z."/>
            <person name="Zou S."/>
        </authorList>
    </citation>
    <scope>NUCLEOTIDE SEQUENCE [LARGE SCALE GENOMIC DNA]</scope>
    <source>
        <strain evidence="2 3">SC006</strain>
    </source>
</reference>
<gene>
    <name evidence="2" type="ORF">FEM01_12115</name>
</gene>
<dbReference type="InterPro" id="IPR056920">
    <property type="entry name" value="PRTase-CE"/>
</dbReference>
<name>A0A5R8Z706_9PSED</name>
<sequence length="304" mass="34516">MEDFMEGKGIEFYENVLISTKTLISSSLWKDVNLKSLETWVSYFETYDEKVLCGFLLDSLIYRTNLQTSSLLFHALDRAVSQAVNVEKLALSGPLRKVLIKKYPGVDKDKIKIIPVIRDVDPPTKSGPLVARLYKKEVGVNDKFMAWPWLMNDFSDKVKLVVFIDDFVGTGEQFLEFLERFTPAGGLRSDIEYVYAPLGACTKGIEKISSEAPSIKLCYSELIEDGSKFFSGFRLRHKKASPEFVADLKATYLAFMDKVGHQKLQNKFGYGDLELSYVFSHGAPNATLPIFWAANEKYFPLFSR</sequence>
<evidence type="ECO:0000313" key="2">
    <source>
        <dbReference type="EMBL" id="TLP61324.1"/>
    </source>
</evidence>
<comment type="caution">
    <text evidence="2">The sequence shown here is derived from an EMBL/GenBank/DDBJ whole genome shotgun (WGS) entry which is preliminary data.</text>
</comment>
<protein>
    <recommendedName>
        <fullName evidence="1">PRTase-CE domain-containing protein</fullName>
    </recommendedName>
</protein>
<keyword evidence="3" id="KW-1185">Reference proteome</keyword>
<proteinExistence type="predicted"/>
<dbReference type="Pfam" id="PF24390">
    <property type="entry name" value="PRTase-CE"/>
    <property type="match status" value="1"/>
</dbReference>
<dbReference type="Proteomes" id="UP000309819">
    <property type="component" value="Unassembled WGS sequence"/>
</dbReference>
<organism evidence="2 3">
    <name type="scientific">Pseudomonas mosselii</name>
    <dbReference type="NCBI Taxonomy" id="78327"/>
    <lineage>
        <taxon>Bacteria</taxon>
        <taxon>Pseudomonadati</taxon>
        <taxon>Pseudomonadota</taxon>
        <taxon>Gammaproteobacteria</taxon>
        <taxon>Pseudomonadales</taxon>
        <taxon>Pseudomonadaceae</taxon>
        <taxon>Pseudomonas</taxon>
    </lineage>
</organism>
<evidence type="ECO:0000313" key="3">
    <source>
        <dbReference type="Proteomes" id="UP000309819"/>
    </source>
</evidence>
<accession>A0A5R8Z706</accession>
<feature type="domain" description="PRTase-CE" evidence="1">
    <location>
        <begin position="38"/>
        <end position="304"/>
    </location>
</feature>
<dbReference type="OrthoDB" id="8427993at2"/>
<dbReference type="RefSeq" id="WP_138219676.1">
    <property type="nucleotide sequence ID" value="NZ_VAUO01000004.1"/>
</dbReference>
<evidence type="ECO:0000259" key="1">
    <source>
        <dbReference type="Pfam" id="PF24390"/>
    </source>
</evidence>
<dbReference type="EMBL" id="VAUO01000004">
    <property type="protein sequence ID" value="TLP61324.1"/>
    <property type="molecule type" value="Genomic_DNA"/>
</dbReference>
<dbReference type="AlphaFoldDB" id="A0A5R8Z706"/>